<dbReference type="EMBL" id="AP018400">
    <property type="protein sequence ID" value="BBA92770.1"/>
    <property type="molecule type" value="Genomic_DNA"/>
</dbReference>
<evidence type="ECO:0000313" key="2">
    <source>
        <dbReference type="Proteomes" id="UP000269331"/>
    </source>
</evidence>
<name>A0A2Z5TN56_9STRE</name>
<dbReference type="RefSeq" id="WP_120171795.1">
    <property type="nucleotide sequence ID" value="NZ_AP018400.1"/>
</dbReference>
<proteinExistence type="predicted"/>
<reference evidence="1 2" key="1">
    <citation type="journal article" date="2018" name="Genome Biol. Evol.">
        <title>Complete Genome Sequence of Streptococcus ruminantium sp. nov. GUT-187T (=DSM 104980T =JCM 31869T), the Type Strain of S. ruminantium, and Comparison with Genome Sequences of Streptococcus suis Strains.</title>
        <authorList>
            <person name="Tohya M."/>
            <person name="Sekizaki T."/>
            <person name="Miyoshi-Akiyama T."/>
        </authorList>
    </citation>
    <scope>NUCLEOTIDE SEQUENCE [LARGE SCALE GENOMIC DNA]</scope>
    <source>
        <strain evidence="1 2">GUT187T</strain>
    </source>
</reference>
<organism evidence="1 2">
    <name type="scientific">Streptococcus ruminantium</name>
    <dbReference type="NCBI Taxonomy" id="1917441"/>
    <lineage>
        <taxon>Bacteria</taxon>
        <taxon>Bacillati</taxon>
        <taxon>Bacillota</taxon>
        <taxon>Bacilli</taxon>
        <taxon>Lactobacillales</taxon>
        <taxon>Streptococcaceae</taxon>
        <taxon>Streptococcus</taxon>
    </lineage>
</organism>
<evidence type="ECO:0000313" key="1">
    <source>
        <dbReference type="EMBL" id="BBA92770.1"/>
    </source>
</evidence>
<dbReference type="GeneID" id="52229708"/>
<dbReference type="AlphaFoldDB" id="A0A2Z5TN56"/>
<dbReference type="KEGG" id="srq:SR187_5825"/>
<protein>
    <submittedName>
        <fullName evidence="1">Uncharacterized protein</fullName>
    </submittedName>
</protein>
<dbReference type="OrthoDB" id="581382at2"/>
<sequence>MIEHKEEIDLSTRNIRNPRNYIELIDIDVYAIYTSMLDNNRLEMEIVVTDFVEVSERYKGELEVDEKTIWLSLVTEVVLDNGIQSFVIQSVDLKEQNRRCSRALSRSGVPYIKKADFDELANAFLAKYYPQALKSPTKIDVTELVAAMGLTVIETKLSSDFSIFGKMIFKDTEIETYDANNQTIRRLIKKGTICAYGGREND</sequence>
<dbReference type="Proteomes" id="UP000269331">
    <property type="component" value="Chromosome"/>
</dbReference>
<accession>A0A2Z5TN56</accession>
<gene>
    <name evidence="1" type="ORF">SR187_5825</name>
</gene>